<evidence type="ECO:0000313" key="2">
    <source>
        <dbReference type="Proteomes" id="UP000886998"/>
    </source>
</evidence>
<name>A0A8X6WU89_9ARAC</name>
<comment type="caution">
    <text evidence="1">The sequence shown here is derived from an EMBL/GenBank/DDBJ whole genome shotgun (WGS) entry which is preliminary data.</text>
</comment>
<dbReference type="Proteomes" id="UP000886998">
    <property type="component" value="Unassembled WGS sequence"/>
</dbReference>
<gene>
    <name evidence="1" type="ORF">TNIN_243991</name>
</gene>
<dbReference type="AlphaFoldDB" id="A0A8X6WU89"/>
<keyword evidence="2" id="KW-1185">Reference proteome</keyword>
<evidence type="ECO:0000313" key="1">
    <source>
        <dbReference type="EMBL" id="GFY41424.1"/>
    </source>
</evidence>
<proteinExistence type="predicted"/>
<reference evidence="1" key="1">
    <citation type="submission" date="2020-08" db="EMBL/GenBank/DDBJ databases">
        <title>Multicomponent nature underlies the extraordinary mechanical properties of spider dragline silk.</title>
        <authorList>
            <person name="Kono N."/>
            <person name="Nakamura H."/>
            <person name="Mori M."/>
            <person name="Yoshida Y."/>
            <person name="Ohtoshi R."/>
            <person name="Malay A.D."/>
            <person name="Moran D.A.P."/>
            <person name="Tomita M."/>
            <person name="Numata K."/>
            <person name="Arakawa K."/>
        </authorList>
    </citation>
    <scope>NUCLEOTIDE SEQUENCE</scope>
</reference>
<organism evidence="1 2">
    <name type="scientific">Trichonephila inaurata madagascariensis</name>
    <dbReference type="NCBI Taxonomy" id="2747483"/>
    <lineage>
        <taxon>Eukaryota</taxon>
        <taxon>Metazoa</taxon>
        <taxon>Ecdysozoa</taxon>
        <taxon>Arthropoda</taxon>
        <taxon>Chelicerata</taxon>
        <taxon>Arachnida</taxon>
        <taxon>Araneae</taxon>
        <taxon>Araneomorphae</taxon>
        <taxon>Entelegynae</taxon>
        <taxon>Araneoidea</taxon>
        <taxon>Nephilidae</taxon>
        <taxon>Trichonephila</taxon>
        <taxon>Trichonephila inaurata</taxon>
    </lineage>
</organism>
<dbReference type="EMBL" id="BMAV01002493">
    <property type="protein sequence ID" value="GFY41424.1"/>
    <property type="molecule type" value="Genomic_DNA"/>
</dbReference>
<accession>A0A8X6WU89</accession>
<sequence>MENSSKKKVSCGFLRCTSTSELYCNCPGVFNEATRERRVLSGASKLLPVILCSGDKRQSAQGKISVIRDHLVSGLYLLRTLPPSHHCSGPRACRLALQSHLTAGRQVMGWADDPDVKGPDCETKEILLEN</sequence>
<protein>
    <submittedName>
        <fullName evidence="1">Uncharacterized protein</fullName>
    </submittedName>
</protein>